<dbReference type="Pfam" id="PF00561">
    <property type="entry name" value="Abhydrolase_1"/>
    <property type="match status" value="1"/>
</dbReference>
<keyword evidence="6" id="KW-1185">Reference proteome</keyword>
<evidence type="ECO:0000256" key="3">
    <source>
        <dbReference type="SAM" id="MobiDB-lite"/>
    </source>
</evidence>
<keyword evidence="2" id="KW-0378">Hydrolase</keyword>
<dbReference type="Gene3D" id="3.40.50.1820">
    <property type="entry name" value="alpha/beta hydrolase"/>
    <property type="match status" value="1"/>
</dbReference>
<reference evidence="5" key="1">
    <citation type="journal article" date="2020" name="bioRxiv">
        <title>Comparative genomics of Chlamydomonas.</title>
        <authorList>
            <person name="Craig R.J."/>
            <person name="Hasan A.R."/>
            <person name="Ness R.W."/>
            <person name="Keightley P.D."/>
        </authorList>
    </citation>
    <scope>NUCLEOTIDE SEQUENCE</scope>
    <source>
        <strain evidence="5">SAG 7.73</strain>
    </source>
</reference>
<accession>A0A835VRQ7</accession>
<dbReference type="PANTHER" id="PTHR43248:SF14">
    <property type="entry name" value="ALPHA_BETA-HYDROLASES SUPERFAMILY PROTEIN"/>
    <property type="match status" value="1"/>
</dbReference>
<sequence>MQSLAGTGTVDYDRFSWTPGQTRDLSYSDVAGVPNPVVAYELVQGSQAYWDGPTSGASTAPPTAVLVHGILGHRGNLRSFADLLVQRNPSWQVLLVDLRCHGESASLEGRPAGPHSVASAASDILALLRQLKLFPRVLIGHSFGGKVVMSMVAQFPAKLPRPVQVWVLDCLPGEVRPAAGSTLTRSAGDDPERLIALLRSIPTPVVSRQAVVDTVLRAGFTMPIARWVVTNLRRVSALPAGDAAANNNGGPAAAAAAAHSGSNGGGYTYYGGNGAEGGGVNWTFDLDGVAELYRSYLDTQLWDIIERPPQGLQLDFVKAERSAYSWRGAEDTIRGSGHNVHLLPNSGHWVSTDNPDGLYELLAASLHLAPSLSSRRAAAEQRQAADRAAAAAERRHGPHPPPVHAYTLQPHEQEEEAEAGSGIPAYAD</sequence>
<dbReference type="InterPro" id="IPR051601">
    <property type="entry name" value="Serine_prot/Carboxylest_S33"/>
</dbReference>
<dbReference type="Proteomes" id="UP000650467">
    <property type="component" value="Unassembled WGS sequence"/>
</dbReference>
<evidence type="ECO:0000256" key="2">
    <source>
        <dbReference type="ARBA" id="ARBA00022801"/>
    </source>
</evidence>
<evidence type="ECO:0000259" key="4">
    <source>
        <dbReference type="Pfam" id="PF00561"/>
    </source>
</evidence>
<dbReference type="AlphaFoldDB" id="A0A835VRQ7"/>
<protein>
    <recommendedName>
        <fullName evidence="4">AB hydrolase-1 domain-containing protein</fullName>
    </recommendedName>
</protein>
<feature type="region of interest" description="Disordered" evidence="3">
    <location>
        <begin position="374"/>
        <end position="428"/>
    </location>
</feature>
<comment type="similarity">
    <text evidence="1">Belongs to the peptidase S33 family.</text>
</comment>
<feature type="domain" description="AB hydrolase-1" evidence="4">
    <location>
        <begin position="65"/>
        <end position="164"/>
    </location>
</feature>
<dbReference type="OrthoDB" id="8119704at2759"/>
<evidence type="ECO:0000313" key="5">
    <source>
        <dbReference type="EMBL" id="KAG2422981.1"/>
    </source>
</evidence>
<dbReference type="InterPro" id="IPR000073">
    <property type="entry name" value="AB_hydrolase_1"/>
</dbReference>
<dbReference type="SUPFAM" id="SSF53474">
    <property type="entry name" value="alpha/beta-Hydrolases"/>
    <property type="match status" value="1"/>
</dbReference>
<name>A0A835VRQ7_CHLIN</name>
<organism evidence="5 6">
    <name type="scientific">Chlamydomonas incerta</name>
    <dbReference type="NCBI Taxonomy" id="51695"/>
    <lineage>
        <taxon>Eukaryota</taxon>
        <taxon>Viridiplantae</taxon>
        <taxon>Chlorophyta</taxon>
        <taxon>core chlorophytes</taxon>
        <taxon>Chlorophyceae</taxon>
        <taxon>CS clade</taxon>
        <taxon>Chlamydomonadales</taxon>
        <taxon>Chlamydomonadaceae</taxon>
        <taxon>Chlamydomonas</taxon>
    </lineage>
</organism>
<dbReference type="EMBL" id="JAEHOC010000089">
    <property type="protein sequence ID" value="KAG2422981.1"/>
    <property type="molecule type" value="Genomic_DNA"/>
</dbReference>
<proteinExistence type="inferred from homology"/>
<evidence type="ECO:0000256" key="1">
    <source>
        <dbReference type="ARBA" id="ARBA00010088"/>
    </source>
</evidence>
<comment type="caution">
    <text evidence="5">The sequence shown here is derived from an EMBL/GenBank/DDBJ whole genome shotgun (WGS) entry which is preliminary data.</text>
</comment>
<gene>
    <name evidence="5" type="ORF">HXX76_015652</name>
</gene>
<dbReference type="InterPro" id="IPR029058">
    <property type="entry name" value="AB_hydrolase_fold"/>
</dbReference>
<evidence type="ECO:0000313" key="6">
    <source>
        <dbReference type="Proteomes" id="UP000650467"/>
    </source>
</evidence>
<dbReference type="GO" id="GO:0016787">
    <property type="term" value="F:hydrolase activity"/>
    <property type="evidence" value="ECO:0007669"/>
    <property type="project" value="UniProtKB-KW"/>
</dbReference>
<dbReference type="PANTHER" id="PTHR43248">
    <property type="entry name" value="2-SUCCINYL-6-HYDROXY-2,4-CYCLOHEXADIENE-1-CARBOXYLATE SYNTHASE"/>
    <property type="match status" value="1"/>
</dbReference>